<dbReference type="AlphaFoldDB" id="A0A8S4QD29"/>
<feature type="compositionally biased region" description="Basic and acidic residues" evidence="2">
    <location>
        <begin position="181"/>
        <end position="196"/>
    </location>
</feature>
<feature type="compositionally biased region" description="Polar residues" evidence="2">
    <location>
        <begin position="92"/>
        <end position="104"/>
    </location>
</feature>
<reference evidence="3" key="1">
    <citation type="submission" date="2022-03" db="EMBL/GenBank/DDBJ databases">
        <authorList>
            <person name="Martin C."/>
        </authorList>
    </citation>
    <scope>NUCLEOTIDE SEQUENCE</scope>
</reference>
<feature type="compositionally biased region" description="Basic and acidic residues" evidence="2">
    <location>
        <begin position="56"/>
        <end position="65"/>
    </location>
</feature>
<evidence type="ECO:0000313" key="4">
    <source>
        <dbReference type="Proteomes" id="UP000749559"/>
    </source>
</evidence>
<sequence>MLSRSIRAETRSRAKEDIKRVINAIDKVRKWEKRWVTIGDSTMRIFKWVPVTLSETETKKADKGKKQTLTKSSRGKHETSAENSDTTEQRNTDSPSQPGLPSNIAQDETTQQSSSSEVASTNEDSNLSFQGAPNDTQDSQNGITNNDIRMAMGLTNEDSNSSKPELIGNREDTSESGPPVLHREDVDEPPTKKHCPEPSSRNNETRKIDTRNMAWDKLAVEAFLHGHSDFLSLGNIKTRKIDSGNIAWDKLAVEAYFVRRNDLHFCMEIVT</sequence>
<evidence type="ECO:0000256" key="2">
    <source>
        <dbReference type="SAM" id="MobiDB-lite"/>
    </source>
</evidence>
<feature type="compositionally biased region" description="Low complexity" evidence="2">
    <location>
        <begin position="105"/>
        <end position="125"/>
    </location>
</feature>
<dbReference type="EMBL" id="CAIIXF020000012">
    <property type="protein sequence ID" value="CAH1801981.1"/>
    <property type="molecule type" value="Genomic_DNA"/>
</dbReference>
<protein>
    <submittedName>
        <fullName evidence="3">Uncharacterized protein</fullName>
    </submittedName>
</protein>
<evidence type="ECO:0000256" key="1">
    <source>
        <dbReference type="ARBA" id="ARBA00010326"/>
    </source>
</evidence>
<dbReference type="InterPro" id="IPR006804">
    <property type="entry name" value="BCL7"/>
</dbReference>
<accession>A0A8S4QD29</accession>
<dbReference type="Pfam" id="PF04714">
    <property type="entry name" value="BCL_N"/>
    <property type="match status" value="1"/>
</dbReference>
<dbReference type="Proteomes" id="UP000749559">
    <property type="component" value="Unassembled WGS sequence"/>
</dbReference>
<comment type="caution">
    <text evidence="3">The sequence shown here is derived from an EMBL/GenBank/DDBJ whole genome shotgun (WGS) entry which is preliminary data.</text>
</comment>
<evidence type="ECO:0000313" key="3">
    <source>
        <dbReference type="EMBL" id="CAH1801981.1"/>
    </source>
</evidence>
<dbReference type="PANTHER" id="PTHR12767:SF9">
    <property type="entry name" value="BCL7-LIKE"/>
    <property type="match status" value="1"/>
</dbReference>
<keyword evidence="4" id="KW-1185">Reference proteome</keyword>
<name>A0A8S4QD29_OWEFU</name>
<proteinExistence type="inferred from homology"/>
<comment type="similarity">
    <text evidence="1">Belongs to the BCL7 family.</text>
</comment>
<organism evidence="3 4">
    <name type="scientific">Owenia fusiformis</name>
    <name type="common">Polychaete worm</name>
    <dbReference type="NCBI Taxonomy" id="6347"/>
    <lineage>
        <taxon>Eukaryota</taxon>
        <taxon>Metazoa</taxon>
        <taxon>Spiralia</taxon>
        <taxon>Lophotrochozoa</taxon>
        <taxon>Annelida</taxon>
        <taxon>Polychaeta</taxon>
        <taxon>Sedentaria</taxon>
        <taxon>Canalipalpata</taxon>
        <taxon>Sabellida</taxon>
        <taxon>Oweniida</taxon>
        <taxon>Oweniidae</taxon>
        <taxon>Owenia</taxon>
    </lineage>
</organism>
<feature type="compositionally biased region" description="Polar residues" evidence="2">
    <location>
        <begin position="126"/>
        <end position="147"/>
    </location>
</feature>
<dbReference type="OrthoDB" id="5989898at2759"/>
<gene>
    <name evidence="3" type="ORF">OFUS_LOCUS25709</name>
</gene>
<dbReference type="PANTHER" id="PTHR12767">
    <property type="entry name" value="BCL7 RELATED"/>
    <property type="match status" value="1"/>
</dbReference>
<feature type="region of interest" description="Disordered" evidence="2">
    <location>
        <begin position="56"/>
        <end position="207"/>
    </location>
</feature>